<reference evidence="5 6" key="1">
    <citation type="journal article" date="2018" name="Mol. Biol. Evol.">
        <title>Broad Genomic Sampling Reveals a Smut Pathogenic Ancestry of the Fungal Clade Ustilaginomycotina.</title>
        <authorList>
            <person name="Kijpornyongpan T."/>
            <person name="Mondo S.J."/>
            <person name="Barry K."/>
            <person name="Sandor L."/>
            <person name="Lee J."/>
            <person name="Lipzen A."/>
            <person name="Pangilinan J."/>
            <person name="LaButti K."/>
            <person name="Hainaut M."/>
            <person name="Henrissat B."/>
            <person name="Grigoriev I.V."/>
            <person name="Spatafora J.W."/>
            <person name="Aime M.C."/>
        </authorList>
    </citation>
    <scope>NUCLEOTIDE SEQUENCE [LARGE SCALE GENOMIC DNA]</scope>
    <source>
        <strain evidence="5 6">MCA 3882</strain>
    </source>
</reference>
<dbReference type="GeneID" id="37017620"/>
<dbReference type="SUPFAM" id="SSF47973">
    <property type="entry name" value="Ribosomal protein S7"/>
    <property type="match status" value="1"/>
</dbReference>
<evidence type="ECO:0000256" key="3">
    <source>
        <dbReference type="ARBA" id="ARBA00023274"/>
    </source>
</evidence>
<dbReference type="InterPro" id="IPR036823">
    <property type="entry name" value="Ribosomal_uS7_dom_sf"/>
</dbReference>
<evidence type="ECO:0000256" key="2">
    <source>
        <dbReference type="ARBA" id="ARBA00022980"/>
    </source>
</evidence>
<feature type="domain" description="Small ribosomal subunit protein uS7" evidence="4">
    <location>
        <begin position="10"/>
        <end position="140"/>
    </location>
</feature>
<accession>A0A316V9F4</accession>
<dbReference type="PANTHER" id="PTHR11205">
    <property type="entry name" value="RIBOSOMAL PROTEIN S7"/>
    <property type="match status" value="1"/>
</dbReference>
<organism evidence="5 6">
    <name type="scientific">Meira miltonrushii</name>
    <dbReference type="NCBI Taxonomy" id="1280837"/>
    <lineage>
        <taxon>Eukaryota</taxon>
        <taxon>Fungi</taxon>
        <taxon>Dikarya</taxon>
        <taxon>Basidiomycota</taxon>
        <taxon>Ustilaginomycotina</taxon>
        <taxon>Exobasidiomycetes</taxon>
        <taxon>Exobasidiales</taxon>
        <taxon>Brachybasidiaceae</taxon>
        <taxon>Meira</taxon>
    </lineage>
</organism>
<dbReference type="Pfam" id="PF00177">
    <property type="entry name" value="Ribosomal_S7"/>
    <property type="match status" value="1"/>
</dbReference>
<dbReference type="InParanoid" id="A0A316V9F4"/>
<dbReference type="EMBL" id="KZ819606">
    <property type="protein sequence ID" value="PWN32115.1"/>
    <property type="molecule type" value="Genomic_DNA"/>
</dbReference>
<comment type="similarity">
    <text evidence="1">Belongs to the universal ribosomal protein uS7 family.</text>
</comment>
<dbReference type="GO" id="GO:1990904">
    <property type="term" value="C:ribonucleoprotein complex"/>
    <property type="evidence" value="ECO:0007669"/>
    <property type="project" value="UniProtKB-KW"/>
</dbReference>
<keyword evidence="3" id="KW-0687">Ribonucleoprotein</keyword>
<feature type="non-terminal residue" evidence="5">
    <location>
        <position position="1"/>
    </location>
</feature>
<evidence type="ECO:0000256" key="1">
    <source>
        <dbReference type="ARBA" id="ARBA00007151"/>
    </source>
</evidence>
<dbReference type="CDD" id="cd14868">
    <property type="entry name" value="uS7_Mitochondria_Fungi"/>
    <property type="match status" value="1"/>
</dbReference>
<keyword evidence="6" id="KW-1185">Reference proteome</keyword>
<dbReference type="InterPro" id="IPR047988">
    <property type="entry name" value="Ribosomal_uS7m_fungi"/>
</dbReference>
<sequence length="147" mass="16153">YSLTNVPLRTDPILKSLINNLMKDGKKATATRHILDMLDHMSKAMHANPLPAVKEAIQIASPLVRLQTRKQGGKNTQVPIALFLNQSRRRGIIAIIEASKKRSDSKLSLRLAKEMIAVLEGSSAAVTRKLDVHKLATANRSNTGVRV</sequence>
<evidence type="ECO:0000259" key="4">
    <source>
        <dbReference type="Pfam" id="PF00177"/>
    </source>
</evidence>
<name>A0A316V9F4_9BASI</name>
<proteinExistence type="inferred from homology"/>
<keyword evidence="2 5" id="KW-0689">Ribosomal protein</keyword>
<dbReference type="GO" id="GO:0006412">
    <property type="term" value="P:translation"/>
    <property type="evidence" value="ECO:0007669"/>
    <property type="project" value="InterPro"/>
</dbReference>
<dbReference type="FunCoup" id="A0A316V9F4">
    <property type="interactions" value="145"/>
</dbReference>
<evidence type="ECO:0000313" key="5">
    <source>
        <dbReference type="EMBL" id="PWN32115.1"/>
    </source>
</evidence>
<feature type="non-terminal residue" evidence="5">
    <location>
        <position position="147"/>
    </location>
</feature>
<dbReference type="STRING" id="1280837.A0A316V9F4"/>
<evidence type="ECO:0000313" key="6">
    <source>
        <dbReference type="Proteomes" id="UP000245771"/>
    </source>
</evidence>
<dbReference type="InterPro" id="IPR000235">
    <property type="entry name" value="Ribosomal_uS7"/>
</dbReference>
<protein>
    <submittedName>
        <fullName evidence="5">Ribosomal protein S7</fullName>
    </submittedName>
</protein>
<dbReference type="OrthoDB" id="9972728at2759"/>
<dbReference type="Proteomes" id="UP000245771">
    <property type="component" value="Unassembled WGS sequence"/>
</dbReference>
<dbReference type="GO" id="GO:0005840">
    <property type="term" value="C:ribosome"/>
    <property type="evidence" value="ECO:0007669"/>
    <property type="project" value="UniProtKB-KW"/>
</dbReference>
<gene>
    <name evidence="5" type="ORF">FA14DRAFT_108359</name>
</gene>
<dbReference type="Gene3D" id="1.10.455.10">
    <property type="entry name" value="Ribosomal protein S7 domain"/>
    <property type="match status" value="1"/>
</dbReference>
<dbReference type="InterPro" id="IPR023798">
    <property type="entry name" value="Ribosomal_uS7_dom"/>
</dbReference>
<dbReference type="RefSeq" id="XP_025352417.1">
    <property type="nucleotide sequence ID" value="XM_025495839.1"/>
</dbReference>
<dbReference type="PIRSF" id="PIRSF002122">
    <property type="entry name" value="RPS7p_RPS7a_RPS5e_RPS7o"/>
    <property type="match status" value="1"/>
</dbReference>
<dbReference type="AlphaFoldDB" id="A0A316V9F4"/>